<name>A0A6P4JN75_DROKI</name>
<evidence type="ECO:0000256" key="5">
    <source>
        <dbReference type="ARBA" id="ARBA00022692"/>
    </source>
</evidence>
<feature type="transmembrane region" description="Helical" evidence="8">
    <location>
        <begin position="49"/>
        <end position="66"/>
    </location>
</feature>
<keyword evidence="7 8" id="KW-0472">Membrane</keyword>
<comment type="subcellular location">
    <subcellularLocation>
        <location evidence="1">Membrane</location>
        <topology evidence="1">Single-pass membrane protein</topology>
    </subcellularLocation>
</comment>
<dbReference type="Proteomes" id="UP001652661">
    <property type="component" value="Chromosome 2R"/>
</dbReference>
<dbReference type="GO" id="GO:0016757">
    <property type="term" value="F:glycosyltransferase activity"/>
    <property type="evidence" value="ECO:0007669"/>
    <property type="project" value="UniProtKB-UniRule"/>
</dbReference>
<keyword evidence="4 8" id="KW-0808">Transferase</keyword>
<evidence type="ECO:0000256" key="6">
    <source>
        <dbReference type="ARBA" id="ARBA00022989"/>
    </source>
</evidence>
<dbReference type="GO" id="GO:0005737">
    <property type="term" value="C:cytoplasm"/>
    <property type="evidence" value="ECO:0007669"/>
    <property type="project" value="TreeGrafter"/>
</dbReference>
<proteinExistence type="inferred from homology"/>
<dbReference type="GO" id="GO:0016020">
    <property type="term" value="C:membrane"/>
    <property type="evidence" value="ECO:0007669"/>
    <property type="project" value="UniProtKB-SubCell"/>
</dbReference>
<keyword evidence="3 8" id="KW-0328">Glycosyltransferase</keyword>
<sequence length="502" mass="58269">MKLVDKQPRPQSTGKRNVLQFSFTTAAVHLVVSSSGKMRRFSHWLRPRVTHVAFLILFVYLFLLVGHRFLQNERLREDLAKTQHQMIFEKPNPHWDYSNSWRKIGNASLRHEIYSAYFDVRTEIIGSVRLDEEQMTIGSLRLFAILPERLRDSRVSCIVRFADFTSQEIVAEEAGAMHDVHNNTFAAWSIMCPLHASRRSPMRLPQAVALTYASNRLSHLSPTFIQISYPRNMTNLFGRSRPTISVCVGPLQENYSNVLRLVEFVEMYRLQGASHFYFYYVEATEDVRRVLEHYQRIGLADVFEWNVHSHLQDLHYAGIVAQFNDCVYRANVVDNFRYAAVVDLDEVVMPLKHNSLADYLRQCDEGRTAGFVFRNVFFHRRDSNDTFNAPAHVLNRLLYTQSKVKRTLEVLPAHVRSKVVVNARGIVEMGNHQVYRSAPGYTDHIVHPTVGLLFHYRDKCINCKMVLIVDYTARRFGSLLFDRVDTTCLEVFMDRRGICELA</sequence>
<organism evidence="9 10">
    <name type="scientific">Drosophila kikkawai</name>
    <name type="common">Fruit fly</name>
    <dbReference type="NCBI Taxonomy" id="30033"/>
    <lineage>
        <taxon>Eukaryota</taxon>
        <taxon>Metazoa</taxon>
        <taxon>Ecdysozoa</taxon>
        <taxon>Arthropoda</taxon>
        <taxon>Hexapoda</taxon>
        <taxon>Insecta</taxon>
        <taxon>Pterygota</taxon>
        <taxon>Neoptera</taxon>
        <taxon>Endopterygota</taxon>
        <taxon>Diptera</taxon>
        <taxon>Brachycera</taxon>
        <taxon>Muscomorpha</taxon>
        <taxon>Ephydroidea</taxon>
        <taxon>Drosophilidae</taxon>
        <taxon>Drosophila</taxon>
        <taxon>Sophophora</taxon>
    </lineage>
</organism>
<accession>A0A6P4JN75</accession>
<dbReference type="GeneID" id="108085117"/>
<dbReference type="AlphaFoldDB" id="A0A6P4JN75"/>
<dbReference type="EC" id="2.4.1.-" evidence="8"/>
<dbReference type="Pfam" id="PF01697">
    <property type="entry name" value="Glyco_transf_92"/>
    <property type="match status" value="1"/>
</dbReference>
<evidence type="ECO:0000256" key="3">
    <source>
        <dbReference type="ARBA" id="ARBA00022676"/>
    </source>
</evidence>
<dbReference type="InterPro" id="IPR008166">
    <property type="entry name" value="Glyco_transf_92"/>
</dbReference>
<reference evidence="9" key="1">
    <citation type="submission" date="2025-05" db="UniProtKB">
        <authorList>
            <consortium name="RefSeq"/>
        </authorList>
    </citation>
    <scope>NUCLEOTIDE SEQUENCE [LARGE SCALE GENOMIC DNA]</scope>
    <source>
        <strain evidence="9">14028-0561.14</strain>
    </source>
</reference>
<reference evidence="10" key="2">
    <citation type="submission" date="2025-08" db="UniProtKB">
        <authorList>
            <consortium name="RefSeq"/>
        </authorList>
    </citation>
    <scope>IDENTIFICATION</scope>
    <source>
        <strain evidence="10">14028-0561.14</strain>
        <tissue evidence="10">Whole fly</tissue>
    </source>
</reference>
<evidence type="ECO:0000313" key="10">
    <source>
        <dbReference type="RefSeq" id="XP_017037106.2"/>
    </source>
</evidence>
<keyword evidence="6 8" id="KW-1133">Transmembrane helix</keyword>
<evidence type="ECO:0000256" key="7">
    <source>
        <dbReference type="ARBA" id="ARBA00023136"/>
    </source>
</evidence>
<evidence type="ECO:0000256" key="8">
    <source>
        <dbReference type="RuleBase" id="RU366017"/>
    </source>
</evidence>
<evidence type="ECO:0000256" key="2">
    <source>
        <dbReference type="ARBA" id="ARBA00007647"/>
    </source>
</evidence>
<dbReference type="OrthoDB" id="2526284at2759"/>
<dbReference type="PANTHER" id="PTHR21461">
    <property type="entry name" value="GLYCOSYLTRANSFERASE FAMILY 92 PROTEIN"/>
    <property type="match status" value="1"/>
</dbReference>
<evidence type="ECO:0000313" key="9">
    <source>
        <dbReference type="Proteomes" id="UP001652661"/>
    </source>
</evidence>
<gene>
    <name evidence="10" type="primary">LOC108085117</name>
</gene>
<evidence type="ECO:0000256" key="4">
    <source>
        <dbReference type="ARBA" id="ARBA00022679"/>
    </source>
</evidence>
<dbReference type="PANTHER" id="PTHR21461:SF1">
    <property type="entry name" value="GLYCOSYLTRANSFERASE FAMILY 92 PROTEIN"/>
    <property type="match status" value="1"/>
</dbReference>
<evidence type="ECO:0000256" key="1">
    <source>
        <dbReference type="ARBA" id="ARBA00004167"/>
    </source>
</evidence>
<keyword evidence="5 8" id="KW-0812">Transmembrane</keyword>
<keyword evidence="9" id="KW-1185">Reference proteome</keyword>
<dbReference type="RefSeq" id="XP_017037106.2">
    <property type="nucleotide sequence ID" value="XM_017181617.3"/>
</dbReference>
<comment type="similarity">
    <text evidence="2 8">Belongs to the glycosyltransferase 92 family.</text>
</comment>
<protein>
    <recommendedName>
        <fullName evidence="8">Glycosyltransferase family 92 protein</fullName>
        <ecNumber evidence="8">2.4.1.-</ecNumber>
    </recommendedName>
</protein>